<dbReference type="Proteomes" id="UP000184330">
    <property type="component" value="Unassembled WGS sequence"/>
</dbReference>
<evidence type="ECO:0000313" key="3">
    <source>
        <dbReference type="EMBL" id="CZR62880.1"/>
    </source>
</evidence>
<organism evidence="3 4">
    <name type="scientific">Phialocephala subalpina</name>
    <dbReference type="NCBI Taxonomy" id="576137"/>
    <lineage>
        <taxon>Eukaryota</taxon>
        <taxon>Fungi</taxon>
        <taxon>Dikarya</taxon>
        <taxon>Ascomycota</taxon>
        <taxon>Pezizomycotina</taxon>
        <taxon>Leotiomycetes</taxon>
        <taxon>Helotiales</taxon>
        <taxon>Mollisiaceae</taxon>
        <taxon>Phialocephala</taxon>
        <taxon>Phialocephala fortinii species complex</taxon>
    </lineage>
</organism>
<protein>
    <submittedName>
        <fullName evidence="3">Uncharacterized protein</fullName>
    </submittedName>
</protein>
<accession>A0A1L7XCW1</accession>
<dbReference type="AlphaFoldDB" id="A0A1L7XCW1"/>
<keyword evidence="2" id="KW-0812">Transmembrane</keyword>
<dbReference type="EMBL" id="FJOG01000022">
    <property type="protein sequence ID" value="CZR62880.1"/>
    <property type="molecule type" value="Genomic_DNA"/>
</dbReference>
<feature type="transmembrane region" description="Helical" evidence="2">
    <location>
        <begin position="115"/>
        <end position="134"/>
    </location>
</feature>
<evidence type="ECO:0000256" key="1">
    <source>
        <dbReference type="SAM" id="MobiDB-lite"/>
    </source>
</evidence>
<evidence type="ECO:0000313" key="4">
    <source>
        <dbReference type="Proteomes" id="UP000184330"/>
    </source>
</evidence>
<sequence>MSPSRGPPPSSASATPPTDLESSSEASTQARAQIRSSSALASAKTNLHYLFAPDNPNSPRPAHRRTRALLRSLRYIGVFIFWRVVRYAKYALVGSVIAAVGATAFGGFVSGVGWILAPPTLVGSLGLGAVWAMGKWGFRKMRVGGKVGDAAEYEVKEAREGVRKDGQWKDIQGPRTVPW</sequence>
<feature type="transmembrane region" description="Helical" evidence="2">
    <location>
        <begin position="90"/>
        <end position="109"/>
    </location>
</feature>
<keyword evidence="2" id="KW-1133">Transmembrane helix</keyword>
<reference evidence="3 4" key="1">
    <citation type="submission" date="2016-03" db="EMBL/GenBank/DDBJ databases">
        <authorList>
            <person name="Ploux O."/>
        </authorList>
    </citation>
    <scope>NUCLEOTIDE SEQUENCE [LARGE SCALE GENOMIC DNA]</scope>
    <source>
        <strain evidence="3 4">UAMH 11012</strain>
    </source>
</reference>
<keyword evidence="4" id="KW-1185">Reference proteome</keyword>
<dbReference type="OrthoDB" id="3597994at2759"/>
<feature type="compositionally biased region" description="Polar residues" evidence="1">
    <location>
        <begin position="20"/>
        <end position="31"/>
    </location>
</feature>
<keyword evidence="2" id="KW-0472">Membrane</keyword>
<name>A0A1L7XCW1_9HELO</name>
<proteinExistence type="predicted"/>
<feature type="region of interest" description="Disordered" evidence="1">
    <location>
        <begin position="1"/>
        <end position="31"/>
    </location>
</feature>
<dbReference type="STRING" id="576137.A0A1L7XCW1"/>
<evidence type="ECO:0000256" key="2">
    <source>
        <dbReference type="SAM" id="Phobius"/>
    </source>
</evidence>
<gene>
    <name evidence="3" type="ORF">PAC_12777</name>
</gene>
<feature type="compositionally biased region" description="Pro residues" evidence="1">
    <location>
        <begin position="1"/>
        <end position="10"/>
    </location>
</feature>